<protein>
    <submittedName>
        <fullName evidence="2">Uncharacterized protein</fullName>
    </submittedName>
</protein>
<name>A0AAW0SBK6_SCYPA</name>
<organism evidence="2 3">
    <name type="scientific">Scylla paramamosain</name>
    <name type="common">Mud crab</name>
    <dbReference type="NCBI Taxonomy" id="85552"/>
    <lineage>
        <taxon>Eukaryota</taxon>
        <taxon>Metazoa</taxon>
        <taxon>Ecdysozoa</taxon>
        <taxon>Arthropoda</taxon>
        <taxon>Crustacea</taxon>
        <taxon>Multicrustacea</taxon>
        <taxon>Malacostraca</taxon>
        <taxon>Eumalacostraca</taxon>
        <taxon>Eucarida</taxon>
        <taxon>Decapoda</taxon>
        <taxon>Pleocyemata</taxon>
        <taxon>Brachyura</taxon>
        <taxon>Eubrachyura</taxon>
        <taxon>Portunoidea</taxon>
        <taxon>Portunidae</taxon>
        <taxon>Portuninae</taxon>
        <taxon>Scylla</taxon>
    </lineage>
</organism>
<dbReference type="EMBL" id="JARAKH010002157">
    <property type="protein sequence ID" value="KAK8372389.1"/>
    <property type="molecule type" value="Genomic_DNA"/>
</dbReference>
<keyword evidence="3" id="KW-1185">Reference proteome</keyword>
<dbReference type="Proteomes" id="UP001487740">
    <property type="component" value="Unassembled WGS sequence"/>
</dbReference>
<gene>
    <name evidence="2" type="ORF">O3P69_013554</name>
</gene>
<feature type="region of interest" description="Disordered" evidence="1">
    <location>
        <begin position="47"/>
        <end position="66"/>
    </location>
</feature>
<proteinExistence type="predicted"/>
<accession>A0AAW0SBK6</accession>
<sequence>QRREQDQRRPSNRRTQPSATARRHQQPLHTAISHSTPPLAAAAQEDIATHLASPNIITRTNHHRTR</sequence>
<evidence type="ECO:0000256" key="1">
    <source>
        <dbReference type="SAM" id="MobiDB-lite"/>
    </source>
</evidence>
<feature type="region of interest" description="Disordered" evidence="1">
    <location>
        <begin position="1"/>
        <end position="41"/>
    </location>
</feature>
<reference evidence="2 3" key="1">
    <citation type="submission" date="2023-03" db="EMBL/GenBank/DDBJ databases">
        <title>High-quality genome of Scylla paramamosain provides insights in environmental adaptation.</title>
        <authorList>
            <person name="Zhang L."/>
        </authorList>
    </citation>
    <scope>NUCLEOTIDE SEQUENCE [LARGE SCALE GENOMIC DNA]</scope>
    <source>
        <strain evidence="2">LZ_2023a</strain>
        <tissue evidence="2">Muscle</tissue>
    </source>
</reference>
<dbReference type="AlphaFoldDB" id="A0AAW0SBK6"/>
<evidence type="ECO:0000313" key="3">
    <source>
        <dbReference type="Proteomes" id="UP001487740"/>
    </source>
</evidence>
<feature type="non-terminal residue" evidence="2">
    <location>
        <position position="1"/>
    </location>
</feature>
<evidence type="ECO:0000313" key="2">
    <source>
        <dbReference type="EMBL" id="KAK8372389.1"/>
    </source>
</evidence>
<comment type="caution">
    <text evidence="2">The sequence shown here is derived from an EMBL/GenBank/DDBJ whole genome shotgun (WGS) entry which is preliminary data.</text>
</comment>